<accession>A0A252EDV0</accession>
<name>A0A252EDV0_9PROT</name>
<evidence type="ECO:0000256" key="1">
    <source>
        <dbReference type="SAM" id="MobiDB-lite"/>
    </source>
</evidence>
<comment type="caution">
    <text evidence="2">The sequence shown here is derived from an EMBL/GenBank/DDBJ whole genome shotgun (WGS) entry which is preliminary data.</text>
</comment>
<protein>
    <submittedName>
        <fullName evidence="2">Uncharacterized protein</fullName>
    </submittedName>
</protein>
<evidence type="ECO:0000313" key="2">
    <source>
        <dbReference type="EMBL" id="OUL64658.1"/>
    </source>
</evidence>
<dbReference type="Proteomes" id="UP000195072">
    <property type="component" value="Unassembled WGS sequence"/>
</dbReference>
<evidence type="ECO:0000313" key="3">
    <source>
        <dbReference type="Proteomes" id="UP000195072"/>
    </source>
</evidence>
<dbReference type="AlphaFoldDB" id="A0A252EDV0"/>
<gene>
    <name evidence="2" type="ORF">HK16_03040</name>
</gene>
<dbReference type="EMBL" id="JOOZ01000139">
    <property type="protein sequence ID" value="OUL64658.1"/>
    <property type="molecule type" value="Genomic_DNA"/>
</dbReference>
<reference evidence="2 3" key="1">
    <citation type="submission" date="2014-06" db="EMBL/GenBank/DDBJ databases">
        <authorList>
            <person name="Ju J."/>
            <person name="Zhang J."/>
        </authorList>
    </citation>
    <scope>NUCLEOTIDE SEQUENCE [LARGE SCALE GENOMIC DNA]</scope>
    <source>
        <strain evidence="2">DmL_050</strain>
    </source>
</reference>
<proteinExistence type="predicted"/>
<organism evidence="2 3">
    <name type="scientific">Acetobacter senegalensis</name>
    <dbReference type="NCBI Taxonomy" id="446692"/>
    <lineage>
        <taxon>Bacteria</taxon>
        <taxon>Pseudomonadati</taxon>
        <taxon>Pseudomonadota</taxon>
        <taxon>Alphaproteobacteria</taxon>
        <taxon>Acetobacterales</taxon>
        <taxon>Acetobacteraceae</taxon>
        <taxon>Acetobacter</taxon>
    </lineage>
</organism>
<sequence>MFPLIDKNVLLWKQLLQNVVLLFGTRLPRLMAIKTVKQPGTETTRRAQRGKLSAEPATTP</sequence>
<feature type="region of interest" description="Disordered" evidence="1">
    <location>
        <begin position="37"/>
        <end position="60"/>
    </location>
</feature>